<dbReference type="AlphaFoldDB" id="A0A839UTN6"/>
<organism evidence="1 3">
    <name type="scientific">Endobacter medicaginis</name>
    <dbReference type="NCBI Taxonomy" id="1181271"/>
    <lineage>
        <taxon>Bacteria</taxon>
        <taxon>Pseudomonadati</taxon>
        <taxon>Pseudomonadota</taxon>
        <taxon>Alphaproteobacteria</taxon>
        <taxon>Acetobacterales</taxon>
        <taxon>Acetobacteraceae</taxon>
        <taxon>Endobacter</taxon>
    </lineage>
</organism>
<proteinExistence type="predicted"/>
<dbReference type="EMBL" id="JACHXV010000003">
    <property type="protein sequence ID" value="MBB3173157.1"/>
    <property type="molecule type" value="Genomic_DNA"/>
</dbReference>
<dbReference type="RefSeq" id="WP_176627293.1">
    <property type="nucleotide sequence ID" value="NZ_JABXXQ010000866.1"/>
</dbReference>
<comment type="caution">
    <text evidence="1">The sequence shown here is derived from an EMBL/GenBank/DDBJ whole genome shotgun (WGS) entry which is preliminary data.</text>
</comment>
<reference evidence="2 4" key="1">
    <citation type="submission" date="2020-06" db="EMBL/GenBank/DDBJ databases">
        <title>Description of novel acetic acid bacteria.</title>
        <authorList>
            <person name="Sombolestani A."/>
        </authorList>
    </citation>
    <scope>NUCLEOTIDE SEQUENCE [LARGE SCALE GENOMIC DNA]</scope>
    <source>
        <strain evidence="2 4">LMG 26838</strain>
    </source>
</reference>
<dbReference type="Proteomes" id="UP000557688">
    <property type="component" value="Unassembled WGS sequence"/>
</dbReference>
<protein>
    <submittedName>
        <fullName evidence="1">DnaJ-class molecular chaperone</fullName>
    </submittedName>
</protein>
<name>A0A839UTN6_9PROT</name>
<evidence type="ECO:0000313" key="3">
    <source>
        <dbReference type="Proteomes" id="UP000557688"/>
    </source>
</evidence>
<keyword evidence="3" id="KW-1185">Reference proteome</keyword>
<evidence type="ECO:0000313" key="4">
    <source>
        <dbReference type="Proteomes" id="UP000565205"/>
    </source>
</evidence>
<dbReference type="EMBL" id="JABXXQ010000866">
    <property type="protein sequence ID" value="NVN32455.1"/>
    <property type="molecule type" value="Genomic_DNA"/>
</dbReference>
<accession>A0A839UTN6</accession>
<evidence type="ECO:0000313" key="1">
    <source>
        <dbReference type="EMBL" id="MBB3173157.1"/>
    </source>
</evidence>
<dbReference type="Gene3D" id="6.20.20.10">
    <property type="match status" value="1"/>
</dbReference>
<reference evidence="1 3" key="2">
    <citation type="submission" date="2020-08" db="EMBL/GenBank/DDBJ databases">
        <title>Genomic Encyclopedia of Type Strains, Phase III (KMG-III): the genomes of soil and plant-associated and newly described type strains.</title>
        <authorList>
            <person name="Whitman W."/>
        </authorList>
    </citation>
    <scope>NUCLEOTIDE SEQUENCE [LARGE SCALE GENOMIC DNA]</scope>
    <source>
        <strain evidence="1 3">CECT 8088</strain>
    </source>
</reference>
<dbReference type="SUPFAM" id="SSF57938">
    <property type="entry name" value="DnaJ/Hsp40 cysteine-rich domain"/>
    <property type="match status" value="1"/>
</dbReference>
<sequence length="71" mass="7579">MTPPADRITCPACAGRGGEADMYEEFDDCPLCDGAGQVSRQRAEEWLAEDAATARALAAWTSGESEKKNLS</sequence>
<dbReference type="InterPro" id="IPR036410">
    <property type="entry name" value="HSP_DnaJ_Cys-rich_dom_sf"/>
</dbReference>
<gene>
    <name evidence="1" type="ORF">FHR90_000975</name>
    <name evidence="2" type="ORF">HUK83_19185</name>
</gene>
<dbReference type="Proteomes" id="UP000565205">
    <property type="component" value="Unassembled WGS sequence"/>
</dbReference>
<evidence type="ECO:0000313" key="2">
    <source>
        <dbReference type="EMBL" id="NVN32455.1"/>
    </source>
</evidence>